<feature type="chain" id="PRO_5003941614" evidence="1">
    <location>
        <begin position="30"/>
        <end position="480"/>
    </location>
</feature>
<keyword evidence="1" id="KW-0732">Signal</keyword>
<name>L0EHM4_THECK</name>
<keyword evidence="4" id="KW-1185">Reference proteome</keyword>
<dbReference type="AlphaFoldDB" id="L0EHM4"/>
<dbReference type="RefSeq" id="WP_015255404.1">
    <property type="nucleotide sequence ID" value="NC_019897.1"/>
</dbReference>
<dbReference type="InterPro" id="IPR014044">
    <property type="entry name" value="CAP_dom"/>
</dbReference>
<dbReference type="Proteomes" id="UP000010795">
    <property type="component" value="Chromosome"/>
</dbReference>
<dbReference type="SMART" id="SM00198">
    <property type="entry name" value="SCP"/>
    <property type="match status" value="1"/>
</dbReference>
<dbReference type="KEGG" id="tco:Theco_2562"/>
<dbReference type="PROSITE" id="PS51272">
    <property type="entry name" value="SLH"/>
    <property type="match status" value="1"/>
</dbReference>
<dbReference type="eggNOG" id="COG2340">
    <property type="taxonomic scope" value="Bacteria"/>
</dbReference>
<dbReference type="SUPFAM" id="SSF55797">
    <property type="entry name" value="PR-1-like"/>
    <property type="match status" value="1"/>
</dbReference>
<dbReference type="HOGENOM" id="CLU_577270_0_0_9"/>
<sequence length="480" mass="52225">MRTIGEKFRQLFPALLIVVVLATGGGAFAAGADNVSFKDVGNHWAKSVIEWAAVNGIANGFDDGMFRPNLKISEREFLALVLRAFPEYEVPEQKAGEPWHVRYYAAAKRLNWPVVDMEAKREYTRGDAARIIAAAHGKLLTVDEAVRYLLDNGLAKGKTSATPEGFGAGDPLTRAEALTFIFNVKHAGTSANQGGTGGAAETAARNTDFALRGIVIGDGEQAVLAALGEPDRREPSEAGYTWLVYNADYADFAQIGVSGGRVAALFSSAGVWAQPDGVKPGASLQTAAGHAGISLETLKEYEVYTYEKNGLRITLYLDLLTSTVEGLLVEQDGKGSGGTRASAPREELARAYERQLLDLTNVFRLKHGLNELAWHDMAAKAARLHSEDMAERGYFDHVSPEGANPWDRMASAGIGDYRAYGENIAAGYRNAFEAHTGWVNSSGHRKNLLHERFESLGVGVKHNPDSEYGWYYTQNFYTPR</sequence>
<accession>L0EHM4</accession>
<dbReference type="InterPro" id="IPR001119">
    <property type="entry name" value="SLH_dom"/>
</dbReference>
<dbReference type="Gene3D" id="3.40.33.10">
    <property type="entry name" value="CAP"/>
    <property type="match status" value="1"/>
</dbReference>
<dbReference type="PANTHER" id="PTHR31157">
    <property type="entry name" value="SCP DOMAIN-CONTAINING PROTEIN"/>
    <property type="match status" value="1"/>
</dbReference>
<dbReference type="InterPro" id="IPR029410">
    <property type="entry name" value="CAP_assoc"/>
</dbReference>
<dbReference type="STRING" id="717605.Theco_2562"/>
<evidence type="ECO:0000313" key="3">
    <source>
        <dbReference type="EMBL" id="AGA58660.1"/>
    </source>
</evidence>
<evidence type="ECO:0000256" key="1">
    <source>
        <dbReference type="SAM" id="SignalP"/>
    </source>
</evidence>
<protein>
    <submittedName>
        <fullName evidence="3">Putative S-layer protein</fullName>
    </submittedName>
</protein>
<dbReference type="CDD" id="cd05379">
    <property type="entry name" value="CAP_bacterial"/>
    <property type="match status" value="1"/>
</dbReference>
<proteinExistence type="predicted"/>
<feature type="domain" description="SLH" evidence="2">
    <location>
        <begin position="32"/>
        <end position="95"/>
    </location>
</feature>
<dbReference type="Pfam" id="PF00188">
    <property type="entry name" value="CAP"/>
    <property type="match status" value="1"/>
</dbReference>
<feature type="signal peptide" evidence="1">
    <location>
        <begin position="1"/>
        <end position="29"/>
    </location>
</feature>
<gene>
    <name evidence="3" type="ordered locus">Theco_2562</name>
</gene>
<evidence type="ECO:0000259" key="2">
    <source>
        <dbReference type="PROSITE" id="PS51272"/>
    </source>
</evidence>
<dbReference type="Pfam" id="PF00395">
    <property type="entry name" value="SLH"/>
    <property type="match status" value="1"/>
</dbReference>
<organism evidence="3 4">
    <name type="scientific">Thermobacillus composti (strain DSM 18247 / JCM 13945 / KWC4)</name>
    <dbReference type="NCBI Taxonomy" id="717605"/>
    <lineage>
        <taxon>Bacteria</taxon>
        <taxon>Bacillati</taxon>
        <taxon>Bacillota</taxon>
        <taxon>Bacilli</taxon>
        <taxon>Bacillales</taxon>
        <taxon>Paenibacillaceae</taxon>
        <taxon>Thermobacillus</taxon>
    </lineage>
</organism>
<dbReference type="PANTHER" id="PTHR31157:SF1">
    <property type="entry name" value="SCP DOMAIN-CONTAINING PROTEIN"/>
    <property type="match status" value="1"/>
</dbReference>
<dbReference type="InterPro" id="IPR035940">
    <property type="entry name" value="CAP_sf"/>
</dbReference>
<dbReference type="Pfam" id="PF14504">
    <property type="entry name" value="CAP_assoc_N"/>
    <property type="match status" value="1"/>
</dbReference>
<reference evidence="4" key="1">
    <citation type="submission" date="2012-01" db="EMBL/GenBank/DDBJ databases">
        <title>Complete sequence of chromosome of Thermobacillus composti KWC4.</title>
        <authorList>
            <person name="Lucas S."/>
            <person name="Han J."/>
            <person name="Lapidus A."/>
            <person name="Cheng J.-F."/>
            <person name="Goodwin L."/>
            <person name="Pitluck S."/>
            <person name="Peters L."/>
            <person name="Ovchinnikova G."/>
            <person name="Teshima H."/>
            <person name="Detter J.C."/>
            <person name="Han C."/>
            <person name="Tapia R."/>
            <person name="Land M."/>
            <person name="Hauser L."/>
            <person name="Kyrpides N."/>
            <person name="Ivanova N."/>
            <person name="Pagani I."/>
            <person name="Anderson I."/>
            <person name="Woyke T."/>
        </authorList>
    </citation>
    <scope>NUCLEOTIDE SEQUENCE [LARGE SCALE GENOMIC DNA]</scope>
    <source>
        <strain evidence="4">DSM 18247 / JCM 13945 / KWC4</strain>
    </source>
</reference>
<dbReference type="EMBL" id="CP003255">
    <property type="protein sequence ID" value="AGA58660.1"/>
    <property type="molecule type" value="Genomic_DNA"/>
</dbReference>
<evidence type="ECO:0000313" key="4">
    <source>
        <dbReference type="Proteomes" id="UP000010795"/>
    </source>
</evidence>
<dbReference type="OrthoDB" id="9783944at2"/>